<dbReference type="Pfam" id="PF13649">
    <property type="entry name" value="Methyltransf_25"/>
    <property type="match status" value="1"/>
</dbReference>
<protein>
    <recommendedName>
        <fullName evidence="7">Methyltransferase domain-containing protein</fullName>
    </recommendedName>
</protein>
<sequence>MTSKEKSAELVNKYVHVFSCPICKSPMKVTHLKSLVCLNNHTFDFAKQGYVNMLTRSTNSHYNRELFKARHQIIMESGLHVLLHEKISEVINEHMNAINEEILILDAGCGEGSHLQRILDECNNETVIGVGIDISKEGIRMAASNYKDSIWLVGDLANSPLAVQSCQVILNILSPANYKDFRRILVPDGLVIKVVPRSNYLKELRETLFDDTDKKSYKNDETVSLFKKHFHLVDIFNLRYTQELTQTELTNLAQMSPLAWNSKKEHIDHFTNQDTSEITIDLDILVGINKLTKGGREYGKCMY</sequence>
<feature type="domain" description="Methyltransferase" evidence="3">
    <location>
        <begin position="104"/>
        <end position="186"/>
    </location>
</feature>
<evidence type="ECO:0000259" key="4">
    <source>
        <dbReference type="Pfam" id="PF21302"/>
    </source>
</evidence>
<dbReference type="RefSeq" id="WP_188804932.1">
    <property type="nucleotide sequence ID" value="NZ_BMOK01000019.1"/>
</dbReference>
<evidence type="ECO:0000256" key="2">
    <source>
        <dbReference type="PIRSR" id="PIRSR018249-2"/>
    </source>
</evidence>
<dbReference type="CDD" id="cd02440">
    <property type="entry name" value="AdoMet_MTases"/>
    <property type="match status" value="1"/>
</dbReference>
<dbReference type="SUPFAM" id="SSF53335">
    <property type="entry name" value="S-adenosyl-L-methionine-dependent methyltransferases"/>
    <property type="match status" value="1"/>
</dbReference>
<reference evidence="5" key="2">
    <citation type="submission" date="2020-09" db="EMBL/GenBank/DDBJ databases">
        <authorList>
            <person name="Sun Q."/>
            <person name="Ohkuma M."/>
        </authorList>
    </citation>
    <scope>NUCLEOTIDE SEQUENCE</scope>
    <source>
        <strain evidence="5">JCM 15325</strain>
    </source>
</reference>
<dbReference type="InterPro" id="IPR016718">
    <property type="entry name" value="rRNA_m1G-MeTrfase_A_prd"/>
</dbReference>
<keyword evidence="1" id="KW-0479">Metal-binding</keyword>
<gene>
    <name evidence="5" type="ORF">GCM10007968_30550</name>
</gene>
<organism evidence="5 6">
    <name type="scientific">Sporolactobacillus putidus</name>
    <dbReference type="NCBI Taxonomy" id="492735"/>
    <lineage>
        <taxon>Bacteria</taxon>
        <taxon>Bacillati</taxon>
        <taxon>Bacillota</taxon>
        <taxon>Bacilli</taxon>
        <taxon>Bacillales</taxon>
        <taxon>Sporolactobacillaceae</taxon>
        <taxon>Sporolactobacillus</taxon>
    </lineage>
</organism>
<name>A0A917S8Q5_9BACL</name>
<reference evidence="5" key="1">
    <citation type="journal article" date="2014" name="Int. J. Syst. Evol. Microbiol.">
        <title>Complete genome sequence of Corynebacterium casei LMG S-19264T (=DSM 44701T), isolated from a smear-ripened cheese.</title>
        <authorList>
            <consortium name="US DOE Joint Genome Institute (JGI-PGF)"/>
            <person name="Walter F."/>
            <person name="Albersmeier A."/>
            <person name="Kalinowski J."/>
            <person name="Ruckert C."/>
        </authorList>
    </citation>
    <scope>NUCLEOTIDE SEQUENCE</scope>
    <source>
        <strain evidence="5">JCM 15325</strain>
    </source>
</reference>
<evidence type="ECO:0008006" key="7">
    <source>
        <dbReference type="Google" id="ProtNLM"/>
    </source>
</evidence>
<dbReference type="AlphaFoldDB" id="A0A917S8Q5"/>
<dbReference type="PIRSF" id="PIRSF018249">
    <property type="entry name" value="MyrA_prd"/>
    <property type="match status" value="1"/>
</dbReference>
<evidence type="ECO:0000313" key="5">
    <source>
        <dbReference type="EMBL" id="GGL64531.1"/>
    </source>
</evidence>
<feature type="binding site" evidence="1">
    <location>
        <position position="23"/>
    </location>
    <ligand>
        <name>Zn(2+)</name>
        <dbReference type="ChEBI" id="CHEBI:29105"/>
    </ligand>
</feature>
<dbReference type="InterPro" id="IPR041698">
    <property type="entry name" value="Methyltransf_25"/>
</dbReference>
<feature type="binding site" evidence="2">
    <location>
        <begin position="111"/>
        <end position="112"/>
    </location>
    <ligand>
        <name>S-adenosyl-L-methionine</name>
        <dbReference type="ChEBI" id="CHEBI:59789"/>
    </ligand>
</feature>
<proteinExistence type="predicted"/>
<keyword evidence="2" id="KW-0949">S-adenosyl-L-methionine</keyword>
<keyword evidence="1" id="KW-0862">Zinc</keyword>
<feature type="binding site" evidence="1">
    <location>
        <position position="20"/>
    </location>
    <ligand>
        <name>Zn(2+)</name>
        <dbReference type="ChEBI" id="CHEBI:29105"/>
    </ligand>
</feature>
<dbReference type="InterPro" id="IPR048647">
    <property type="entry name" value="RlmA_N"/>
</dbReference>
<feature type="binding site" evidence="2">
    <location>
        <position position="200"/>
    </location>
    <ligand>
        <name>S-adenosyl-L-methionine</name>
        <dbReference type="ChEBI" id="CHEBI:59789"/>
    </ligand>
</feature>
<feature type="binding site" evidence="1">
    <location>
        <position position="37"/>
    </location>
    <ligand>
        <name>Zn(2+)</name>
        <dbReference type="ChEBI" id="CHEBI:29105"/>
    </ligand>
</feature>
<dbReference type="Pfam" id="PF21302">
    <property type="entry name" value="Zn_ribbon_RlmA"/>
    <property type="match status" value="1"/>
</dbReference>
<feature type="domain" description="23S rRNA (guanine(745)-N(1))-methyltransferase N-terminal" evidence="4">
    <location>
        <begin position="18"/>
        <end position="54"/>
    </location>
</feature>
<feature type="binding site" evidence="1">
    <location>
        <position position="41"/>
    </location>
    <ligand>
        <name>Zn(2+)</name>
        <dbReference type="ChEBI" id="CHEBI:29105"/>
    </ligand>
</feature>
<keyword evidence="6" id="KW-1185">Reference proteome</keyword>
<dbReference type="InterPro" id="IPR029063">
    <property type="entry name" value="SAM-dependent_MTases_sf"/>
</dbReference>
<comment type="caution">
    <text evidence="5">The sequence shown here is derived from an EMBL/GenBank/DDBJ whole genome shotgun (WGS) entry which is preliminary data.</text>
</comment>
<dbReference type="Gene3D" id="3.40.50.150">
    <property type="entry name" value="Vaccinia Virus protein VP39"/>
    <property type="match status" value="1"/>
</dbReference>
<evidence type="ECO:0000256" key="1">
    <source>
        <dbReference type="PIRSR" id="PIRSR018249-1"/>
    </source>
</evidence>
<dbReference type="Proteomes" id="UP000654670">
    <property type="component" value="Unassembled WGS sequence"/>
</dbReference>
<evidence type="ECO:0000313" key="6">
    <source>
        <dbReference type="Proteomes" id="UP000654670"/>
    </source>
</evidence>
<dbReference type="GO" id="GO:0008168">
    <property type="term" value="F:methyltransferase activity"/>
    <property type="evidence" value="ECO:0007669"/>
    <property type="project" value="InterPro"/>
</dbReference>
<evidence type="ECO:0000259" key="3">
    <source>
        <dbReference type="Pfam" id="PF13649"/>
    </source>
</evidence>
<dbReference type="EMBL" id="BMOK01000019">
    <property type="protein sequence ID" value="GGL64531.1"/>
    <property type="molecule type" value="Genomic_DNA"/>
</dbReference>
<dbReference type="GO" id="GO:0046872">
    <property type="term" value="F:metal ion binding"/>
    <property type="evidence" value="ECO:0007669"/>
    <property type="project" value="UniProtKB-KW"/>
</dbReference>
<accession>A0A917S8Q5</accession>